<name>A0ABU9XAS0_9GAMM</name>
<accession>A0ABU9XAS0</accession>
<organism evidence="2 3">
    <name type="scientific">Psychrobacter saeujeotis</name>
    <dbReference type="NCBI Taxonomy" id="3143436"/>
    <lineage>
        <taxon>Bacteria</taxon>
        <taxon>Pseudomonadati</taxon>
        <taxon>Pseudomonadota</taxon>
        <taxon>Gammaproteobacteria</taxon>
        <taxon>Moraxellales</taxon>
        <taxon>Moraxellaceae</taxon>
        <taxon>Psychrobacter</taxon>
    </lineage>
</organism>
<comment type="caution">
    <text evidence="2">The sequence shown here is derived from an EMBL/GenBank/DDBJ whole genome shotgun (WGS) entry which is preliminary data.</text>
</comment>
<reference evidence="2 3" key="1">
    <citation type="submission" date="2024-05" db="EMBL/GenBank/DDBJ databases">
        <authorList>
            <person name="Kim H.-Y."/>
            <person name="Kim E."/>
            <person name="Cai Y."/>
            <person name="Yang S.-M."/>
            <person name="Lee W."/>
        </authorList>
    </citation>
    <scope>NUCLEOTIDE SEQUENCE [LARGE SCALE GENOMIC DNA]</scope>
    <source>
        <strain evidence="2 3">FBL11</strain>
    </source>
</reference>
<dbReference type="Proteomes" id="UP001461960">
    <property type="component" value="Unassembled WGS sequence"/>
</dbReference>
<feature type="compositionally biased region" description="Polar residues" evidence="1">
    <location>
        <begin position="105"/>
        <end position="114"/>
    </location>
</feature>
<dbReference type="RefSeq" id="WP_299221241.1">
    <property type="nucleotide sequence ID" value="NZ_JBDGHN010000008.1"/>
</dbReference>
<protein>
    <recommendedName>
        <fullName evidence="4">DUF2007 domain-containing protein</fullName>
    </recommendedName>
</protein>
<evidence type="ECO:0000313" key="3">
    <source>
        <dbReference type="Proteomes" id="UP001461960"/>
    </source>
</evidence>
<feature type="region of interest" description="Disordered" evidence="1">
    <location>
        <begin position="93"/>
        <end position="114"/>
    </location>
</feature>
<keyword evidence="3" id="KW-1185">Reference proteome</keyword>
<evidence type="ECO:0000313" key="2">
    <source>
        <dbReference type="EMBL" id="MEN2752523.1"/>
    </source>
</evidence>
<evidence type="ECO:0008006" key="4">
    <source>
        <dbReference type="Google" id="ProtNLM"/>
    </source>
</evidence>
<proteinExistence type="predicted"/>
<gene>
    <name evidence="2" type="ORF">AAIR29_12875</name>
</gene>
<sequence length="114" mass="12481">MTDQVDNWHKLARYDTNIQGELHANLLRNNGITVSLQALSAIPGMNSGIVLWVQDEDLAHAQSILDNIDSETAGEVLLDNMSDAELGITTVTQDNVMQEHKHSLDNQSNQGGKS</sequence>
<dbReference type="EMBL" id="JBDGHN010000008">
    <property type="protein sequence ID" value="MEN2752523.1"/>
    <property type="molecule type" value="Genomic_DNA"/>
</dbReference>
<evidence type="ECO:0000256" key="1">
    <source>
        <dbReference type="SAM" id="MobiDB-lite"/>
    </source>
</evidence>